<dbReference type="InterPro" id="IPR038765">
    <property type="entry name" value="Papain-like_cys_pep_sf"/>
</dbReference>
<organism evidence="2 3">
    <name type="scientific">Bosea caraganae</name>
    <dbReference type="NCBI Taxonomy" id="2763117"/>
    <lineage>
        <taxon>Bacteria</taxon>
        <taxon>Pseudomonadati</taxon>
        <taxon>Pseudomonadota</taxon>
        <taxon>Alphaproteobacteria</taxon>
        <taxon>Hyphomicrobiales</taxon>
        <taxon>Boseaceae</taxon>
        <taxon>Bosea</taxon>
    </lineage>
</organism>
<evidence type="ECO:0000313" key="2">
    <source>
        <dbReference type="EMBL" id="RDJ23745.1"/>
    </source>
</evidence>
<protein>
    <submittedName>
        <fullName evidence="2">Transglutaminase family protein</fullName>
    </submittedName>
</protein>
<accession>A0A370L4W1</accession>
<name>A0A370L4W1_9HYPH</name>
<sequence length="297" mass="33210">MLIRYGYRIEIVCGHELPLITMLDIHPSRRHDLARPDEMAVTALADPSATVPTTQYLDQFGNICRRLVAPPGGILLQSDGVLYDSGVPDPVNAAAREVPPSRLPDEALVYLLGSRYCETDKLADRAWSLFGHLPPGWERVQAVVDFVHNHLTFGYAFARNTRTAAEAFDERIGVCRDFAHLAVALCRCLNIPARYCNGYLGDIGVPKDPAPMDFNAWFEVYLGNRWYTFDARHNMPRIGRVVIARGRDATDVAMLNSFGQHGLQRFEVTTEEVEDALPEVPHLPGNGQWHEDRAVSS</sequence>
<dbReference type="PANTHER" id="PTHR33490">
    <property type="entry name" value="BLR5614 PROTEIN-RELATED"/>
    <property type="match status" value="1"/>
</dbReference>
<dbReference type="Gene3D" id="3.10.620.30">
    <property type="match status" value="1"/>
</dbReference>
<feature type="domain" description="Transglutaminase-like" evidence="1">
    <location>
        <begin position="167"/>
        <end position="233"/>
    </location>
</feature>
<dbReference type="PANTHER" id="PTHR33490:SF12">
    <property type="entry name" value="BLL5557 PROTEIN"/>
    <property type="match status" value="1"/>
</dbReference>
<dbReference type="AlphaFoldDB" id="A0A370L4W1"/>
<dbReference type="SUPFAM" id="SSF54001">
    <property type="entry name" value="Cysteine proteinases"/>
    <property type="match status" value="1"/>
</dbReference>
<dbReference type="InterPro" id="IPR002931">
    <property type="entry name" value="Transglutaminase-like"/>
</dbReference>
<dbReference type="SMART" id="SM00460">
    <property type="entry name" value="TGc"/>
    <property type="match status" value="1"/>
</dbReference>
<dbReference type="Pfam" id="PF01841">
    <property type="entry name" value="Transglut_core"/>
    <property type="match status" value="1"/>
</dbReference>
<evidence type="ECO:0000313" key="3">
    <source>
        <dbReference type="Proteomes" id="UP000255207"/>
    </source>
</evidence>
<evidence type="ECO:0000259" key="1">
    <source>
        <dbReference type="SMART" id="SM00460"/>
    </source>
</evidence>
<comment type="caution">
    <text evidence="2">The sequence shown here is derived from an EMBL/GenBank/DDBJ whole genome shotgun (WGS) entry which is preliminary data.</text>
</comment>
<reference evidence="3" key="1">
    <citation type="submission" date="2018-07" db="EMBL/GenBank/DDBJ databases">
        <authorList>
            <person name="Safronova V.I."/>
            <person name="Chirak E.R."/>
            <person name="Sazanova A.L."/>
        </authorList>
    </citation>
    <scope>NUCLEOTIDE SEQUENCE [LARGE SCALE GENOMIC DNA]</scope>
    <source>
        <strain evidence="3">RCAM04685</strain>
    </source>
</reference>
<dbReference type="Proteomes" id="UP000255207">
    <property type="component" value="Unassembled WGS sequence"/>
</dbReference>
<dbReference type="EMBL" id="QQTP01000008">
    <property type="protein sequence ID" value="RDJ23745.1"/>
    <property type="molecule type" value="Genomic_DNA"/>
</dbReference>
<keyword evidence="3" id="KW-1185">Reference proteome</keyword>
<dbReference type="OrthoDB" id="5438043at2"/>
<dbReference type="Gene3D" id="2.60.40.2250">
    <property type="match status" value="1"/>
</dbReference>
<gene>
    <name evidence="2" type="ORF">DWE98_16530</name>
</gene>
<proteinExistence type="predicted"/>
<dbReference type="RefSeq" id="WP_114830370.1">
    <property type="nucleotide sequence ID" value="NZ_QQTO01000035.1"/>
</dbReference>